<reference evidence="1" key="2">
    <citation type="submission" date="2018-05" db="EMBL/GenBank/DDBJ databases">
        <title>OmerRS3 (Oryza meridionalis Reference Sequence Version 3).</title>
        <authorList>
            <person name="Zhang J."/>
            <person name="Kudrna D."/>
            <person name="Lee S."/>
            <person name="Talag J."/>
            <person name="Welchert J."/>
            <person name="Wing R.A."/>
        </authorList>
    </citation>
    <scope>NUCLEOTIDE SEQUENCE [LARGE SCALE GENOMIC DNA]</scope>
    <source>
        <strain evidence="1">cv. OR44</strain>
    </source>
</reference>
<proteinExistence type="predicted"/>
<dbReference type="eggNOG" id="ENOG502SV6I">
    <property type="taxonomic scope" value="Eukaryota"/>
</dbReference>
<protein>
    <submittedName>
        <fullName evidence="1">Uncharacterized protein</fullName>
    </submittedName>
</protein>
<dbReference type="Gramene" id="OMERI03G01470.1">
    <property type="protein sequence ID" value="OMERI03G01470.1"/>
    <property type="gene ID" value="OMERI03G01470"/>
</dbReference>
<evidence type="ECO:0000313" key="2">
    <source>
        <dbReference type="Proteomes" id="UP000008021"/>
    </source>
</evidence>
<name>A0A0E0CU99_9ORYZ</name>
<accession>A0A0E0CU99</accession>
<dbReference type="HOGENOM" id="CLU_2296192_0_0_1"/>
<evidence type="ECO:0000313" key="1">
    <source>
        <dbReference type="EnsemblPlants" id="OMERI03G01470.1"/>
    </source>
</evidence>
<dbReference type="EnsemblPlants" id="OMERI03G01470.1">
    <property type="protein sequence ID" value="OMERI03G01470.1"/>
    <property type="gene ID" value="OMERI03G01470"/>
</dbReference>
<organism evidence="1">
    <name type="scientific">Oryza meridionalis</name>
    <dbReference type="NCBI Taxonomy" id="40149"/>
    <lineage>
        <taxon>Eukaryota</taxon>
        <taxon>Viridiplantae</taxon>
        <taxon>Streptophyta</taxon>
        <taxon>Embryophyta</taxon>
        <taxon>Tracheophyta</taxon>
        <taxon>Spermatophyta</taxon>
        <taxon>Magnoliopsida</taxon>
        <taxon>Liliopsida</taxon>
        <taxon>Poales</taxon>
        <taxon>Poaceae</taxon>
        <taxon>BOP clade</taxon>
        <taxon>Oryzoideae</taxon>
        <taxon>Oryzeae</taxon>
        <taxon>Oryzinae</taxon>
        <taxon>Oryza</taxon>
    </lineage>
</organism>
<dbReference type="Proteomes" id="UP000008021">
    <property type="component" value="Chromosome 3"/>
</dbReference>
<dbReference type="AlphaFoldDB" id="A0A0E0CU99"/>
<keyword evidence="2" id="KW-1185">Reference proteome</keyword>
<reference evidence="1" key="1">
    <citation type="submission" date="2015-04" db="UniProtKB">
        <authorList>
            <consortium name="EnsemblPlants"/>
        </authorList>
    </citation>
    <scope>IDENTIFICATION</scope>
</reference>
<sequence>MHIYNECNASKAAFRNVPQMLPPRSGNAAHPGRGFTLPSRATLTGYLTRCPLISLTSLEANCLQFCSPMCRTCLVHSRLSGQLKLSSTAPMCSAHSDILYP</sequence>